<accession>A0AAD6UNS4</accession>
<dbReference type="Pfam" id="PF00018">
    <property type="entry name" value="SH3_1"/>
    <property type="match status" value="1"/>
</dbReference>
<evidence type="ECO:0000256" key="7">
    <source>
        <dbReference type="SAM" id="MobiDB-lite"/>
    </source>
</evidence>
<evidence type="ECO:0000313" key="9">
    <source>
        <dbReference type="EMBL" id="KAJ7191528.1"/>
    </source>
</evidence>
<comment type="subcellular location">
    <subcellularLocation>
        <location evidence="1">Cytoplasm</location>
    </subcellularLocation>
</comment>
<protein>
    <recommendedName>
        <fullName evidence="8">SH3 domain-containing protein</fullName>
    </recommendedName>
</protein>
<comment type="caution">
    <text evidence="9">The sequence shown here is derived from an EMBL/GenBank/DDBJ whole genome shotgun (WGS) entry which is preliminary data.</text>
</comment>
<feature type="domain" description="SH3" evidence="8">
    <location>
        <begin position="364"/>
        <end position="429"/>
    </location>
</feature>
<keyword evidence="4" id="KW-0597">Phosphoprotein</keyword>
<evidence type="ECO:0000259" key="8">
    <source>
        <dbReference type="PROSITE" id="PS50002"/>
    </source>
</evidence>
<evidence type="ECO:0000256" key="5">
    <source>
        <dbReference type="PROSITE-ProRule" id="PRU00192"/>
    </source>
</evidence>
<keyword evidence="10" id="KW-1185">Reference proteome</keyword>
<dbReference type="GO" id="GO:0120104">
    <property type="term" value="C:mitotic actomyosin contractile ring, proximal layer"/>
    <property type="evidence" value="ECO:0007669"/>
    <property type="project" value="TreeGrafter"/>
</dbReference>
<dbReference type="PROSITE" id="PS50002">
    <property type="entry name" value="SH3"/>
    <property type="match status" value="1"/>
</dbReference>
<dbReference type="EMBL" id="JARJCW010000131">
    <property type="protein sequence ID" value="KAJ7191528.1"/>
    <property type="molecule type" value="Genomic_DNA"/>
</dbReference>
<feature type="compositionally biased region" description="Polar residues" evidence="7">
    <location>
        <begin position="1"/>
        <end position="12"/>
    </location>
</feature>
<name>A0AAD6UNS4_9AGAR</name>
<dbReference type="Proteomes" id="UP001219525">
    <property type="component" value="Unassembled WGS sequence"/>
</dbReference>
<dbReference type="AlphaFoldDB" id="A0AAD6UNS4"/>
<dbReference type="GO" id="GO:0005543">
    <property type="term" value="F:phospholipid binding"/>
    <property type="evidence" value="ECO:0007669"/>
    <property type="project" value="TreeGrafter"/>
</dbReference>
<keyword evidence="2 5" id="KW-0728">SH3 domain</keyword>
<dbReference type="Gene3D" id="1.20.1270.60">
    <property type="entry name" value="Arfaptin homology (AH) domain/BAR domain"/>
    <property type="match status" value="2"/>
</dbReference>
<reference evidence="9" key="1">
    <citation type="submission" date="2023-03" db="EMBL/GenBank/DDBJ databases">
        <title>Massive genome expansion in bonnet fungi (Mycena s.s.) driven by repeated elements and novel gene families across ecological guilds.</title>
        <authorList>
            <consortium name="Lawrence Berkeley National Laboratory"/>
            <person name="Harder C.B."/>
            <person name="Miyauchi S."/>
            <person name="Viragh M."/>
            <person name="Kuo A."/>
            <person name="Thoen E."/>
            <person name="Andreopoulos B."/>
            <person name="Lu D."/>
            <person name="Skrede I."/>
            <person name="Drula E."/>
            <person name="Henrissat B."/>
            <person name="Morin E."/>
            <person name="Kohler A."/>
            <person name="Barry K."/>
            <person name="LaButti K."/>
            <person name="Morin E."/>
            <person name="Salamov A."/>
            <person name="Lipzen A."/>
            <person name="Mereny Z."/>
            <person name="Hegedus B."/>
            <person name="Baldrian P."/>
            <person name="Stursova M."/>
            <person name="Weitz H."/>
            <person name="Taylor A."/>
            <person name="Grigoriev I.V."/>
            <person name="Nagy L.G."/>
            <person name="Martin F."/>
            <person name="Kauserud H."/>
        </authorList>
    </citation>
    <scope>NUCLEOTIDE SEQUENCE</scope>
    <source>
        <strain evidence="9">9144</strain>
    </source>
</reference>
<evidence type="ECO:0000256" key="4">
    <source>
        <dbReference type="ARBA" id="ARBA00022553"/>
    </source>
</evidence>
<evidence type="ECO:0000256" key="3">
    <source>
        <dbReference type="ARBA" id="ARBA00022490"/>
    </source>
</evidence>
<evidence type="ECO:0000256" key="2">
    <source>
        <dbReference type="ARBA" id="ARBA00022443"/>
    </source>
</evidence>
<evidence type="ECO:0000313" key="10">
    <source>
        <dbReference type="Proteomes" id="UP001219525"/>
    </source>
</evidence>
<dbReference type="GO" id="GO:0009898">
    <property type="term" value="C:cytoplasmic side of plasma membrane"/>
    <property type="evidence" value="ECO:0007669"/>
    <property type="project" value="TreeGrafter"/>
</dbReference>
<dbReference type="CDD" id="cd00174">
    <property type="entry name" value="SH3"/>
    <property type="match status" value="1"/>
</dbReference>
<dbReference type="Pfam" id="PF00611">
    <property type="entry name" value="FCH"/>
    <property type="match status" value="1"/>
</dbReference>
<dbReference type="PANTHER" id="PTHR23065">
    <property type="entry name" value="PROLINE-SERINE-THREONINE PHOSPHATASE INTERACTING PROTEIN 1"/>
    <property type="match status" value="1"/>
</dbReference>
<dbReference type="PANTHER" id="PTHR23065:SF7">
    <property type="entry name" value="NOSTRIN, ISOFORM H"/>
    <property type="match status" value="1"/>
</dbReference>
<proteinExistence type="predicted"/>
<feature type="coiled-coil region" evidence="6">
    <location>
        <begin position="128"/>
        <end position="155"/>
    </location>
</feature>
<dbReference type="SUPFAM" id="SSF50044">
    <property type="entry name" value="SH3-domain"/>
    <property type="match status" value="1"/>
</dbReference>
<dbReference type="InterPro" id="IPR001452">
    <property type="entry name" value="SH3_domain"/>
</dbReference>
<dbReference type="InterPro" id="IPR001060">
    <property type="entry name" value="FCH_dom"/>
</dbReference>
<organism evidence="9 10">
    <name type="scientific">Mycena pura</name>
    <dbReference type="NCBI Taxonomy" id="153505"/>
    <lineage>
        <taxon>Eukaryota</taxon>
        <taxon>Fungi</taxon>
        <taxon>Dikarya</taxon>
        <taxon>Basidiomycota</taxon>
        <taxon>Agaricomycotina</taxon>
        <taxon>Agaricomycetes</taxon>
        <taxon>Agaricomycetidae</taxon>
        <taxon>Agaricales</taxon>
        <taxon>Marasmiineae</taxon>
        <taxon>Mycenaceae</taxon>
        <taxon>Mycena</taxon>
    </lineage>
</organism>
<dbReference type="PRINTS" id="PR00452">
    <property type="entry name" value="SH3DOMAIN"/>
</dbReference>
<keyword evidence="6" id="KW-0175">Coiled coil</keyword>
<feature type="compositionally biased region" description="Polar residues" evidence="7">
    <location>
        <begin position="246"/>
        <end position="261"/>
    </location>
</feature>
<evidence type="ECO:0000256" key="6">
    <source>
        <dbReference type="SAM" id="Coils"/>
    </source>
</evidence>
<evidence type="ECO:0000256" key="1">
    <source>
        <dbReference type="ARBA" id="ARBA00004496"/>
    </source>
</evidence>
<sequence length="460" mass="50909">MSSVNKDPTSSDVPPAPSSDHGPSHDFCNNLWGVGNVGVDVLFARVRRGLRSMKQLQSFWRERASIEEEYGSRLLDLVKPMLGKEKTGKKLTALEALVQVTETQGTAHQRLASRIRAELEEPTTSFVQQRLRAEIQKARETVQANEQNLSQATNSIRDVTMRWQKDKLWAYAKMVSKMCAEDDESCERVRVALDDFEVPDEIEAFVDEYGTGNSMPEPLTYVPLSNGSPHIPQQATRPAQFVRVSTRPQPGASNKQRSTGRYTKAGLNSAATISANGRAPTTLVPPPPPPPNGPSDERPILMGSTSSRAILSLLKVHELGSPQPALRKLAQISCHTTDSSSSAPLPRAPTPVPPLLVRPVDEKRILFIVEALYDYTATIDGEFDFQAGDIIGVTATPDNGWWSGELLDDERRKDGKHIFPSNFVTLRGPQVTQTRIITSKVDPDVMSFKWNTLTHLRQQV</sequence>
<feature type="region of interest" description="Disordered" evidence="7">
    <location>
        <begin position="276"/>
        <end position="301"/>
    </location>
</feature>
<dbReference type="SMART" id="SM00326">
    <property type="entry name" value="SH3"/>
    <property type="match status" value="1"/>
</dbReference>
<dbReference type="GO" id="GO:0030036">
    <property type="term" value="P:actin cytoskeleton organization"/>
    <property type="evidence" value="ECO:0007669"/>
    <property type="project" value="UniProtKB-ARBA"/>
</dbReference>
<feature type="region of interest" description="Disordered" evidence="7">
    <location>
        <begin position="1"/>
        <end position="22"/>
    </location>
</feature>
<feature type="region of interest" description="Disordered" evidence="7">
    <location>
        <begin position="244"/>
        <end position="263"/>
    </location>
</feature>
<dbReference type="SMART" id="SM00055">
    <property type="entry name" value="FCH"/>
    <property type="match status" value="1"/>
</dbReference>
<keyword evidence="3" id="KW-0963">Cytoplasm</keyword>
<dbReference type="InterPro" id="IPR027267">
    <property type="entry name" value="AH/BAR_dom_sf"/>
</dbReference>
<dbReference type="InterPro" id="IPR036028">
    <property type="entry name" value="SH3-like_dom_sf"/>
</dbReference>
<dbReference type="SUPFAM" id="SSF103657">
    <property type="entry name" value="BAR/IMD domain-like"/>
    <property type="match status" value="1"/>
</dbReference>
<feature type="compositionally biased region" description="Pro residues" evidence="7">
    <location>
        <begin position="283"/>
        <end position="293"/>
    </location>
</feature>
<gene>
    <name evidence="9" type="ORF">GGX14DRAFT_381014</name>
</gene>
<dbReference type="Gene3D" id="2.30.30.40">
    <property type="entry name" value="SH3 Domains"/>
    <property type="match status" value="1"/>
</dbReference>